<dbReference type="InterPro" id="IPR029066">
    <property type="entry name" value="PLP-binding_barrel"/>
</dbReference>
<keyword evidence="6" id="KW-1185">Reference proteome</keyword>
<accession>A0ABT6Z6Y8</accession>
<dbReference type="SUPFAM" id="SSF51419">
    <property type="entry name" value="PLP-binding barrel"/>
    <property type="match status" value="1"/>
</dbReference>
<dbReference type="PIRSF" id="PIRSF004848">
    <property type="entry name" value="YBL036c_PLPDEIII"/>
    <property type="match status" value="1"/>
</dbReference>
<feature type="domain" description="Alanine racemase N-terminal" evidence="4">
    <location>
        <begin position="3"/>
        <end position="220"/>
    </location>
</feature>
<dbReference type="HAMAP" id="MF_02087">
    <property type="entry name" value="PLP_homeostasis"/>
    <property type="match status" value="1"/>
</dbReference>
<evidence type="ECO:0000313" key="6">
    <source>
        <dbReference type="Proteomes" id="UP001225761"/>
    </source>
</evidence>
<dbReference type="NCBIfam" id="TIGR00044">
    <property type="entry name" value="YggS family pyridoxal phosphate-dependent enzyme"/>
    <property type="match status" value="1"/>
</dbReference>
<sequence>MTIAQNIADINTQLQGTQAHLIAVTKTKPISDLEQAYQAGCKVFGENKVQEMVSKWEVLPKDIQWHLIGHLQSNKVKYIAPFVSLIHSVDSFKLLQEINKQAVKNERVIDCLLQIYIAQEDTKFGLSEEEAIELLESPELKELQHIRLVGLMGMASNTDNQEQIRVEFKSLKQLFDRIAKTYQLPNTAWKEISMGMSGDFLIAAEEGSTLVRVGSAIFGHR</sequence>
<name>A0ABT6Z6Y8_9BACT</name>
<evidence type="ECO:0000256" key="1">
    <source>
        <dbReference type="ARBA" id="ARBA00022898"/>
    </source>
</evidence>
<dbReference type="PANTHER" id="PTHR10146:SF14">
    <property type="entry name" value="PYRIDOXAL PHOSPHATE HOMEOSTASIS PROTEIN"/>
    <property type="match status" value="1"/>
</dbReference>
<organism evidence="5 6">
    <name type="scientific">Flectobacillus rivi</name>
    <dbReference type="NCBI Taxonomy" id="2984209"/>
    <lineage>
        <taxon>Bacteria</taxon>
        <taxon>Pseudomonadati</taxon>
        <taxon>Bacteroidota</taxon>
        <taxon>Cytophagia</taxon>
        <taxon>Cytophagales</taxon>
        <taxon>Flectobacillaceae</taxon>
        <taxon>Flectobacillus</taxon>
    </lineage>
</organism>
<reference evidence="5 6" key="1">
    <citation type="submission" date="2023-05" db="EMBL/GenBank/DDBJ databases">
        <title>Novel species of genus Flectobacillus isolated from stream in China.</title>
        <authorList>
            <person name="Lu H."/>
        </authorList>
    </citation>
    <scope>NUCLEOTIDE SEQUENCE [LARGE SCALE GENOMIC DNA]</scope>
    <source>
        <strain evidence="5 6">LFS242W</strain>
    </source>
</reference>
<dbReference type="Proteomes" id="UP001225761">
    <property type="component" value="Unassembled WGS sequence"/>
</dbReference>
<dbReference type="Pfam" id="PF01168">
    <property type="entry name" value="Ala_racemase_N"/>
    <property type="match status" value="1"/>
</dbReference>
<dbReference type="EMBL" id="JASHIE010000012">
    <property type="protein sequence ID" value="MDI9876369.1"/>
    <property type="molecule type" value="Genomic_DNA"/>
</dbReference>
<feature type="modified residue" description="N6-(pyridoxal phosphate)lysine" evidence="2">
    <location>
        <position position="26"/>
    </location>
</feature>
<keyword evidence="1 2" id="KW-0663">Pyridoxal phosphate</keyword>
<evidence type="ECO:0000256" key="2">
    <source>
        <dbReference type="HAMAP-Rule" id="MF_02087"/>
    </source>
</evidence>
<dbReference type="Gene3D" id="3.20.20.10">
    <property type="entry name" value="Alanine racemase"/>
    <property type="match status" value="1"/>
</dbReference>
<protein>
    <recommendedName>
        <fullName evidence="2">Pyridoxal phosphate homeostasis protein</fullName>
        <shortName evidence="2">PLP homeostasis protein</shortName>
    </recommendedName>
</protein>
<proteinExistence type="inferred from homology"/>
<gene>
    <name evidence="5" type="ORF">QM481_17655</name>
</gene>
<evidence type="ECO:0000256" key="3">
    <source>
        <dbReference type="RuleBase" id="RU004514"/>
    </source>
</evidence>
<comment type="caution">
    <text evidence="5">The sequence shown here is derived from an EMBL/GenBank/DDBJ whole genome shotgun (WGS) entry which is preliminary data.</text>
</comment>
<evidence type="ECO:0000313" key="5">
    <source>
        <dbReference type="EMBL" id="MDI9876369.1"/>
    </source>
</evidence>
<comment type="function">
    <text evidence="2">Pyridoxal 5'-phosphate (PLP)-binding protein, which is involved in PLP homeostasis.</text>
</comment>
<dbReference type="InterPro" id="IPR011078">
    <property type="entry name" value="PyrdxlP_homeostasis"/>
</dbReference>
<dbReference type="InterPro" id="IPR001608">
    <property type="entry name" value="Ala_racemase_N"/>
</dbReference>
<dbReference type="PANTHER" id="PTHR10146">
    <property type="entry name" value="PROLINE SYNTHETASE CO-TRANSCRIBED BACTERIAL HOMOLOG PROTEIN"/>
    <property type="match status" value="1"/>
</dbReference>
<dbReference type="RefSeq" id="WP_166550639.1">
    <property type="nucleotide sequence ID" value="NZ_JASHIE010000012.1"/>
</dbReference>
<evidence type="ECO:0000259" key="4">
    <source>
        <dbReference type="Pfam" id="PF01168"/>
    </source>
</evidence>
<comment type="similarity">
    <text evidence="2 3">Belongs to the pyridoxal phosphate-binding protein YggS/PROSC family.</text>
</comment>
<dbReference type="CDD" id="cd00635">
    <property type="entry name" value="PLPDE_III_YBL036c_like"/>
    <property type="match status" value="1"/>
</dbReference>